<comment type="similarity">
    <text evidence="4">Belongs to the class-IV pyridoxal-phosphate-dependent aminotransferase family.</text>
</comment>
<reference evidence="9 10" key="1">
    <citation type="submission" date="2013-04" db="EMBL/GenBank/DDBJ databases">
        <title>Zunongwangia sp. 22II14-10F7 Genome Sequencing.</title>
        <authorList>
            <person name="Lai Q."/>
            <person name="Shao Z."/>
        </authorList>
    </citation>
    <scope>NUCLEOTIDE SEQUENCE [LARGE SCALE GENOMIC DNA]</scope>
    <source>
        <strain evidence="9 10">22II14-10F7</strain>
    </source>
</reference>
<evidence type="ECO:0000313" key="10">
    <source>
        <dbReference type="Proteomes" id="UP000192746"/>
    </source>
</evidence>
<dbReference type="Gene3D" id="3.30.470.10">
    <property type="match status" value="1"/>
</dbReference>
<dbReference type="CDD" id="cd00449">
    <property type="entry name" value="PLPDE_IV"/>
    <property type="match status" value="1"/>
</dbReference>
<evidence type="ECO:0000256" key="3">
    <source>
        <dbReference type="ARBA" id="ARBA00005072"/>
    </source>
</evidence>
<dbReference type="SUPFAM" id="SSF56752">
    <property type="entry name" value="D-aminoacid aminotransferase-like PLP-dependent enzymes"/>
    <property type="match status" value="1"/>
</dbReference>
<comment type="catalytic activity">
    <reaction evidence="7">
        <text>L-isoleucine + 2-oxoglutarate = (S)-3-methyl-2-oxopentanoate + L-glutamate</text>
        <dbReference type="Rhea" id="RHEA:24801"/>
        <dbReference type="ChEBI" id="CHEBI:16810"/>
        <dbReference type="ChEBI" id="CHEBI:29985"/>
        <dbReference type="ChEBI" id="CHEBI:35146"/>
        <dbReference type="ChEBI" id="CHEBI:58045"/>
        <dbReference type="EC" id="2.6.1.42"/>
    </reaction>
</comment>
<evidence type="ECO:0000256" key="2">
    <source>
        <dbReference type="ARBA" id="ARBA00004931"/>
    </source>
</evidence>
<evidence type="ECO:0000256" key="4">
    <source>
        <dbReference type="ARBA" id="ARBA00009320"/>
    </source>
</evidence>
<dbReference type="InterPro" id="IPR050571">
    <property type="entry name" value="Class-IV_PLP-Dep_Aminotrnsfr"/>
</dbReference>
<proteinExistence type="inferred from homology"/>
<keyword evidence="10" id="KW-1185">Reference proteome</keyword>
<dbReference type="InterPro" id="IPR001544">
    <property type="entry name" value="Aminotrans_IV"/>
</dbReference>
<dbReference type="OrthoDB" id="9805628at2"/>
<dbReference type="Pfam" id="PF01063">
    <property type="entry name" value="Aminotran_4"/>
    <property type="match status" value="1"/>
</dbReference>
<dbReference type="InterPro" id="IPR043132">
    <property type="entry name" value="BCAT-like_C"/>
</dbReference>
<keyword evidence="9" id="KW-0808">Transferase</keyword>
<comment type="pathway">
    <text evidence="2">Amino-acid biosynthesis; L-valine biosynthesis; L-valine from pyruvate: step 4/4.</text>
</comment>
<comment type="pathway">
    <text evidence="1">Amino-acid biosynthesis; L-isoleucine biosynthesis; L-isoleucine from 2-oxobutanoate: step 4/4.</text>
</comment>
<name>A0A1Y1T1S0_9FLAO</name>
<evidence type="ECO:0000256" key="7">
    <source>
        <dbReference type="ARBA" id="ARBA00048798"/>
    </source>
</evidence>
<accession>A0A1Y1T1S0</accession>
<dbReference type="InterPro" id="IPR036038">
    <property type="entry name" value="Aminotransferase-like"/>
</dbReference>
<dbReference type="RefSeq" id="WP_084842082.1">
    <property type="nucleotide sequence ID" value="NZ_ARYN01000011.1"/>
</dbReference>
<evidence type="ECO:0000313" key="9">
    <source>
        <dbReference type="EMBL" id="ORL44978.1"/>
    </source>
</evidence>
<protein>
    <recommendedName>
        <fullName evidence="5">branched-chain-amino-acid transaminase</fullName>
        <ecNumber evidence="5">2.6.1.42</ecNumber>
    </recommendedName>
</protein>
<dbReference type="GO" id="GO:0046394">
    <property type="term" value="P:carboxylic acid biosynthetic process"/>
    <property type="evidence" value="ECO:0007669"/>
    <property type="project" value="UniProtKB-ARBA"/>
</dbReference>
<dbReference type="PANTHER" id="PTHR42743">
    <property type="entry name" value="AMINO-ACID AMINOTRANSFERASE"/>
    <property type="match status" value="1"/>
</dbReference>
<evidence type="ECO:0000256" key="5">
    <source>
        <dbReference type="ARBA" id="ARBA00013053"/>
    </source>
</evidence>
<organism evidence="9 10">
    <name type="scientific">Zunongwangia atlantica 22II14-10F7</name>
    <dbReference type="NCBI Taxonomy" id="1185767"/>
    <lineage>
        <taxon>Bacteria</taxon>
        <taxon>Pseudomonadati</taxon>
        <taxon>Bacteroidota</taxon>
        <taxon>Flavobacteriia</taxon>
        <taxon>Flavobacteriales</taxon>
        <taxon>Flavobacteriaceae</taxon>
        <taxon>Zunongwangia</taxon>
    </lineage>
</organism>
<evidence type="ECO:0000256" key="8">
    <source>
        <dbReference type="ARBA" id="ARBA00049229"/>
    </source>
</evidence>
<comment type="pathway">
    <text evidence="3">Amino-acid biosynthesis; L-leucine biosynthesis; L-leucine from 3-methyl-2-oxobutanoate: step 4/4.</text>
</comment>
<dbReference type="AlphaFoldDB" id="A0A1Y1T1S0"/>
<comment type="caution">
    <text evidence="9">The sequence shown here is derived from an EMBL/GenBank/DDBJ whole genome shotgun (WGS) entry which is preliminary data.</text>
</comment>
<dbReference type="Gene3D" id="3.20.10.10">
    <property type="entry name" value="D-amino Acid Aminotransferase, subunit A, domain 2"/>
    <property type="match status" value="1"/>
</dbReference>
<dbReference type="EC" id="2.6.1.42" evidence="5"/>
<keyword evidence="9" id="KW-0032">Aminotransferase</keyword>
<sequence length="281" mass="32381">MINFNGQILQESEANLSITNRGYAYGDSVFETIRVINGKVMFWEDHYFRLMASMRIMRMEIPHEFSPEFLEEQIIDLIKENKLQDKPVRVKFSVFRKEGGLYTPEVRDIEYFILTSEIQNSFYTLNEDFYEVELFKDHYINSGLLSTIKTNNKAVNVLGGIFAKENDYQNCLLVNEKKSVVEALNGNLFVVKGNKIKTAPLTDGALNGITRKQLVNMIKKLQEYTFEEASVSPFELQKADELFITNVIVGIQPISKYRKKEYKNTVAKDLLAKLNAKARLG</sequence>
<comment type="catalytic activity">
    <reaction evidence="8">
        <text>L-leucine + 2-oxoglutarate = 4-methyl-2-oxopentanoate + L-glutamate</text>
        <dbReference type="Rhea" id="RHEA:18321"/>
        <dbReference type="ChEBI" id="CHEBI:16810"/>
        <dbReference type="ChEBI" id="CHEBI:17865"/>
        <dbReference type="ChEBI" id="CHEBI:29985"/>
        <dbReference type="ChEBI" id="CHEBI:57427"/>
        <dbReference type="EC" id="2.6.1.42"/>
    </reaction>
</comment>
<dbReference type="STRING" id="1185767.IIF7_12725"/>
<dbReference type="Proteomes" id="UP000192746">
    <property type="component" value="Unassembled WGS sequence"/>
</dbReference>
<evidence type="ECO:0000256" key="1">
    <source>
        <dbReference type="ARBA" id="ARBA00004824"/>
    </source>
</evidence>
<dbReference type="GO" id="GO:0004084">
    <property type="term" value="F:branched-chain-amino-acid transaminase activity"/>
    <property type="evidence" value="ECO:0007669"/>
    <property type="project" value="UniProtKB-EC"/>
</dbReference>
<dbReference type="InterPro" id="IPR043131">
    <property type="entry name" value="BCAT-like_N"/>
</dbReference>
<gene>
    <name evidence="9" type="ORF">IIF7_12725</name>
</gene>
<comment type="catalytic activity">
    <reaction evidence="6">
        <text>L-valine + 2-oxoglutarate = 3-methyl-2-oxobutanoate + L-glutamate</text>
        <dbReference type="Rhea" id="RHEA:24813"/>
        <dbReference type="ChEBI" id="CHEBI:11851"/>
        <dbReference type="ChEBI" id="CHEBI:16810"/>
        <dbReference type="ChEBI" id="CHEBI:29985"/>
        <dbReference type="ChEBI" id="CHEBI:57762"/>
        <dbReference type="EC" id="2.6.1.42"/>
    </reaction>
</comment>
<evidence type="ECO:0000256" key="6">
    <source>
        <dbReference type="ARBA" id="ARBA00048212"/>
    </source>
</evidence>
<dbReference type="EMBL" id="ARYN01000011">
    <property type="protein sequence ID" value="ORL44978.1"/>
    <property type="molecule type" value="Genomic_DNA"/>
</dbReference>
<dbReference type="PANTHER" id="PTHR42743:SF11">
    <property type="entry name" value="AMINODEOXYCHORISMATE LYASE"/>
    <property type="match status" value="1"/>
</dbReference>